<dbReference type="Proteomes" id="UP000220605">
    <property type="component" value="Unassembled WGS sequence"/>
</dbReference>
<feature type="non-terminal residue" evidence="1">
    <location>
        <position position="223"/>
    </location>
</feature>
<name>A0A565A6A3_PLAVI</name>
<evidence type="ECO:0000313" key="1">
    <source>
        <dbReference type="EMBL" id="VVA00381.1"/>
    </source>
</evidence>
<dbReference type="VEuPathDB" id="PlasmoDB:PVW1_000018000"/>
<sequence length="223" mass="26264">MVSPQKFEFFNKLDHEKLYEALKYANDGAADSYCTGECTYIHCTMSSMNMYEDICKKINKFFSSLCSTRQGNRWFNSLTSNNYEYINYWLNVKLNNEESKFNSLSNTLSERMKKDGNQCFNKDLFKNTLKYIQKNDFDYMKNIDDLYRNYSNMGYLLKSGKSSNMSCLDYARECHKIYELSIKECPNKGNELYKALETFKTTYESFFGDQTIGSSCHFPDLNK</sequence>
<gene>
    <name evidence="1" type="ORF">PVP01_0010950</name>
</gene>
<dbReference type="AlphaFoldDB" id="A0A565A6A3"/>
<dbReference type="VEuPathDB" id="PlasmoDB:PVPAM_130015400"/>
<dbReference type="VEuPathDB" id="PlasmoDB:PVP01_0010950"/>
<proteinExistence type="predicted"/>
<organism evidence="1">
    <name type="scientific">Plasmodium vivax</name>
    <name type="common">malaria parasite P. vivax</name>
    <dbReference type="NCBI Taxonomy" id="5855"/>
    <lineage>
        <taxon>Eukaryota</taxon>
        <taxon>Sar</taxon>
        <taxon>Alveolata</taxon>
        <taxon>Apicomplexa</taxon>
        <taxon>Aconoidasida</taxon>
        <taxon>Haemosporida</taxon>
        <taxon>Plasmodiidae</taxon>
        <taxon>Plasmodium</taxon>
        <taxon>Plasmodium (Plasmodium)</taxon>
    </lineage>
</organism>
<reference evidence="1" key="1">
    <citation type="submission" date="2016-07" db="EMBL/GenBank/DDBJ databases">
        <authorList>
            <consortium name="Pathogen Informatics"/>
        </authorList>
    </citation>
    <scope>NUCLEOTIDE SEQUENCE</scope>
</reference>
<accession>A0A565A6A3</accession>
<dbReference type="OrthoDB" id="10316718at2759"/>
<protein>
    <submittedName>
        <fullName evidence="1">VIR protein</fullName>
    </submittedName>
</protein>
<dbReference type="EMBL" id="FLZR02000200">
    <property type="protein sequence ID" value="VVA00381.1"/>
    <property type="molecule type" value="Genomic_DNA"/>
</dbReference>